<dbReference type="EMBL" id="JAHUTI010051666">
    <property type="protein sequence ID" value="MED6249256.1"/>
    <property type="molecule type" value="Genomic_DNA"/>
</dbReference>
<dbReference type="Proteomes" id="UP001345963">
    <property type="component" value="Unassembled WGS sequence"/>
</dbReference>
<protein>
    <submittedName>
        <fullName evidence="1">Uncharacterized protein</fullName>
    </submittedName>
</protein>
<reference evidence="1 2" key="1">
    <citation type="submission" date="2021-07" db="EMBL/GenBank/DDBJ databases">
        <authorList>
            <person name="Palmer J.M."/>
        </authorList>
    </citation>
    <scope>NUCLEOTIDE SEQUENCE [LARGE SCALE GENOMIC DNA]</scope>
    <source>
        <strain evidence="1 2">AT_MEX2019</strain>
        <tissue evidence="1">Muscle</tissue>
    </source>
</reference>
<accession>A0ABU7BH30</accession>
<sequence length="68" mass="7865">MEWEAIEYYQAKGFSLWEYTLLLITNCTGKLETSFLFSGFPKWGSGAPERTARHQVGGRQMIFRIIAM</sequence>
<keyword evidence="2" id="KW-1185">Reference proteome</keyword>
<gene>
    <name evidence="1" type="ORF">ATANTOWER_011498</name>
</gene>
<comment type="caution">
    <text evidence="1">The sequence shown here is derived from an EMBL/GenBank/DDBJ whole genome shotgun (WGS) entry which is preliminary data.</text>
</comment>
<name>A0ABU7BH30_9TELE</name>
<organism evidence="1 2">
    <name type="scientific">Ataeniobius toweri</name>
    <dbReference type="NCBI Taxonomy" id="208326"/>
    <lineage>
        <taxon>Eukaryota</taxon>
        <taxon>Metazoa</taxon>
        <taxon>Chordata</taxon>
        <taxon>Craniata</taxon>
        <taxon>Vertebrata</taxon>
        <taxon>Euteleostomi</taxon>
        <taxon>Actinopterygii</taxon>
        <taxon>Neopterygii</taxon>
        <taxon>Teleostei</taxon>
        <taxon>Neoteleostei</taxon>
        <taxon>Acanthomorphata</taxon>
        <taxon>Ovalentaria</taxon>
        <taxon>Atherinomorphae</taxon>
        <taxon>Cyprinodontiformes</taxon>
        <taxon>Goodeidae</taxon>
        <taxon>Ataeniobius</taxon>
    </lineage>
</organism>
<evidence type="ECO:0000313" key="2">
    <source>
        <dbReference type="Proteomes" id="UP001345963"/>
    </source>
</evidence>
<evidence type="ECO:0000313" key="1">
    <source>
        <dbReference type="EMBL" id="MED6249256.1"/>
    </source>
</evidence>
<proteinExistence type="predicted"/>